<name>A0ABV2AVH9_9EUKA</name>
<dbReference type="InterPro" id="IPR001672">
    <property type="entry name" value="G6P_Isomerase"/>
</dbReference>
<evidence type="ECO:0000256" key="1">
    <source>
        <dbReference type="ARBA" id="ARBA00022432"/>
    </source>
</evidence>
<dbReference type="PANTHER" id="PTHR11469">
    <property type="entry name" value="GLUCOSE-6-PHOSPHATE ISOMERASE"/>
    <property type="match status" value="1"/>
</dbReference>
<accession>A0ABV2AVH9</accession>
<evidence type="ECO:0008006" key="6">
    <source>
        <dbReference type="Google" id="ProtNLM"/>
    </source>
</evidence>
<dbReference type="SUPFAM" id="SSF53697">
    <property type="entry name" value="SIS domain"/>
    <property type="match status" value="1"/>
</dbReference>
<sequence length="154" mass="17815">MRVRELLKKHREDNPLSLKQLLKDDSRDVFMTTKSDGILFDYTHQRVSLQTMELLFEFAKEMNLKEKIDALFSGKRINATEDRPVLHMALRGNKEDGFKIGDDFLNDRISKVLERIRELSTQIRNKKYLLDNGRFVKNLVVVGIGGSYLGAEAV</sequence>
<dbReference type="PANTHER" id="PTHR11469:SF1">
    <property type="entry name" value="GLUCOSE-6-PHOSPHATE ISOMERASE"/>
    <property type="match status" value="1"/>
</dbReference>
<proteinExistence type="predicted"/>
<gene>
    <name evidence="4" type="ORF">MHBO_005013</name>
</gene>
<evidence type="ECO:0000256" key="2">
    <source>
        <dbReference type="ARBA" id="ARBA00023152"/>
    </source>
</evidence>
<dbReference type="InterPro" id="IPR046348">
    <property type="entry name" value="SIS_dom_sf"/>
</dbReference>
<keyword evidence="5" id="KW-1185">Reference proteome</keyword>
<comment type="caution">
    <text evidence="4">The sequence shown here is derived from an EMBL/GenBank/DDBJ whole genome shotgun (WGS) entry which is preliminary data.</text>
</comment>
<dbReference type="Gene3D" id="3.40.50.10490">
    <property type="entry name" value="Glucose-6-phosphate isomerase like protein, domain 1"/>
    <property type="match status" value="2"/>
</dbReference>
<evidence type="ECO:0000313" key="5">
    <source>
        <dbReference type="Proteomes" id="UP001439008"/>
    </source>
</evidence>
<dbReference type="Proteomes" id="UP001439008">
    <property type="component" value="Unassembled WGS sequence"/>
</dbReference>
<protein>
    <recommendedName>
        <fullName evidence="6">Glucose-6-phosphate isomerase</fullName>
    </recommendedName>
</protein>
<dbReference type="Pfam" id="PF00342">
    <property type="entry name" value="PGI"/>
    <property type="match status" value="1"/>
</dbReference>
<keyword evidence="3" id="KW-0413">Isomerase</keyword>
<organism evidence="4 5">
    <name type="scientific">Bonamia ostreae</name>
    <dbReference type="NCBI Taxonomy" id="126728"/>
    <lineage>
        <taxon>Eukaryota</taxon>
        <taxon>Sar</taxon>
        <taxon>Rhizaria</taxon>
        <taxon>Endomyxa</taxon>
        <taxon>Ascetosporea</taxon>
        <taxon>Haplosporida</taxon>
        <taxon>Bonamia</taxon>
    </lineage>
</organism>
<dbReference type="EMBL" id="JBDODL010006211">
    <property type="protein sequence ID" value="MES1923441.1"/>
    <property type="molecule type" value="Genomic_DNA"/>
</dbReference>
<keyword evidence="2" id="KW-0324">Glycolysis</keyword>
<dbReference type="PROSITE" id="PS51463">
    <property type="entry name" value="P_GLUCOSE_ISOMERASE_3"/>
    <property type="match status" value="1"/>
</dbReference>
<evidence type="ECO:0000256" key="3">
    <source>
        <dbReference type="ARBA" id="ARBA00023235"/>
    </source>
</evidence>
<feature type="non-terminal residue" evidence="4">
    <location>
        <position position="154"/>
    </location>
</feature>
<evidence type="ECO:0000313" key="4">
    <source>
        <dbReference type="EMBL" id="MES1923441.1"/>
    </source>
</evidence>
<reference evidence="4 5" key="1">
    <citation type="journal article" date="2024" name="BMC Biol.">
        <title>Comparative genomics of Ascetosporea gives new insight into the evolutionary basis for animal parasitism in Rhizaria.</title>
        <authorList>
            <person name="Hiltunen Thoren M."/>
            <person name="Onut-Brannstrom I."/>
            <person name="Alfjorden A."/>
            <person name="Peckova H."/>
            <person name="Swords F."/>
            <person name="Hooper C."/>
            <person name="Holzer A.S."/>
            <person name="Bass D."/>
            <person name="Burki F."/>
        </authorList>
    </citation>
    <scope>NUCLEOTIDE SEQUENCE [LARGE SCALE GENOMIC DNA]</scope>
    <source>
        <strain evidence="4">20-A016</strain>
    </source>
</reference>
<keyword evidence="1" id="KW-0312">Gluconeogenesis</keyword>